<dbReference type="EMBL" id="JADOEF010000001">
    <property type="protein sequence ID" value="MBF7808857.1"/>
    <property type="molecule type" value="Genomic_DNA"/>
</dbReference>
<evidence type="ECO:0000313" key="2">
    <source>
        <dbReference type="Proteomes" id="UP000631418"/>
    </source>
</evidence>
<name>A0AAE2V130_CLOBE</name>
<comment type="caution">
    <text evidence="1">The sequence shown here is derived from an EMBL/GenBank/DDBJ whole genome shotgun (WGS) entry which is preliminary data.</text>
</comment>
<sequence length="147" mass="17235">MSDIKYIMNIMKYNKVCKCDLCNGIFEEMIKKDGIIMSKGIYSEILDSTVKFMGLVGSKEGPVLFLDSEQYVITNDDFDFIQQSEEGLKGKFTAYINGKKAIELEYKKPFSDFDAWSREEDIDIFQWLLRFSKNSEFKNKFLRIYTT</sequence>
<proteinExistence type="predicted"/>
<gene>
    <name evidence="1" type="ORF">IS491_09330</name>
</gene>
<protein>
    <submittedName>
        <fullName evidence="1">Uncharacterized protein</fullName>
    </submittedName>
</protein>
<reference evidence="1" key="1">
    <citation type="submission" date="2020-11" db="EMBL/GenBank/DDBJ databases">
        <authorList>
            <person name="Thieme N."/>
            <person name="Liebl W."/>
            <person name="Zverlov V."/>
        </authorList>
    </citation>
    <scope>NUCLEOTIDE SEQUENCE</scope>
    <source>
        <strain evidence="1">NT08</strain>
    </source>
</reference>
<dbReference type="Proteomes" id="UP000631418">
    <property type="component" value="Unassembled WGS sequence"/>
</dbReference>
<accession>A0AAE2V130</accession>
<organism evidence="1 2">
    <name type="scientific">Clostridium beijerinckii</name>
    <name type="common">Clostridium MP</name>
    <dbReference type="NCBI Taxonomy" id="1520"/>
    <lineage>
        <taxon>Bacteria</taxon>
        <taxon>Bacillati</taxon>
        <taxon>Bacillota</taxon>
        <taxon>Clostridia</taxon>
        <taxon>Eubacteriales</taxon>
        <taxon>Clostridiaceae</taxon>
        <taxon>Clostridium</taxon>
    </lineage>
</organism>
<dbReference type="AlphaFoldDB" id="A0AAE2V130"/>
<dbReference type="RefSeq" id="WP_012060540.1">
    <property type="nucleotide sequence ID" value="NZ_CP053893.1"/>
</dbReference>
<evidence type="ECO:0000313" key="1">
    <source>
        <dbReference type="EMBL" id="MBF7808857.1"/>
    </source>
</evidence>